<comment type="similarity">
    <text evidence="7">Belongs to the rhizobiaceae omp10 lipoprotein family.</text>
</comment>
<keyword evidence="4" id="KW-0564">Palmitate</keyword>
<gene>
    <name evidence="9" type="ORF">ABID23_000773</name>
</gene>
<dbReference type="Proteomes" id="UP001549086">
    <property type="component" value="Unassembled WGS sequence"/>
</dbReference>
<protein>
    <recommendedName>
        <fullName evidence="11">Outer membrane lipoprotein</fullName>
    </recommendedName>
</protein>
<dbReference type="RefSeq" id="WP_354189433.1">
    <property type="nucleotide sequence ID" value="NZ_JBEPLI010000005.1"/>
</dbReference>
<reference evidence="9 10" key="1">
    <citation type="submission" date="2024-06" db="EMBL/GenBank/DDBJ databases">
        <title>Genomic Encyclopedia of Type Strains, Phase IV (KMG-IV): sequencing the most valuable type-strain genomes for metagenomic binning, comparative biology and taxonomic classification.</title>
        <authorList>
            <person name="Goeker M."/>
        </authorList>
    </citation>
    <scope>NUCLEOTIDE SEQUENCE [LARGE SCALE GENOMIC DNA]</scope>
    <source>
        <strain evidence="9 10">DSM 23649</strain>
    </source>
</reference>
<evidence type="ECO:0000256" key="1">
    <source>
        <dbReference type="ARBA" id="ARBA00004459"/>
    </source>
</evidence>
<organism evidence="9 10">
    <name type="scientific">Bartonella silvatica</name>
    <dbReference type="NCBI Taxonomy" id="357760"/>
    <lineage>
        <taxon>Bacteria</taxon>
        <taxon>Pseudomonadati</taxon>
        <taxon>Pseudomonadota</taxon>
        <taxon>Alphaproteobacteria</taxon>
        <taxon>Hyphomicrobiales</taxon>
        <taxon>Bartonellaceae</taxon>
        <taxon>Bartonella</taxon>
    </lineage>
</organism>
<evidence type="ECO:0000313" key="10">
    <source>
        <dbReference type="Proteomes" id="UP001549086"/>
    </source>
</evidence>
<evidence type="ECO:0000256" key="4">
    <source>
        <dbReference type="ARBA" id="ARBA00023139"/>
    </source>
</evidence>
<evidence type="ECO:0000256" key="6">
    <source>
        <dbReference type="ARBA" id="ARBA00023288"/>
    </source>
</evidence>
<feature type="chain" id="PRO_5047418662" description="Outer membrane lipoprotein" evidence="8">
    <location>
        <begin position="26"/>
        <end position="119"/>
    </location>
</feature>
<dbReference type="InterPro" id="IPR049857">
    <property type="entry name" value="Omp10-like"/>
</dbReference>
<sequence>MKHTYRILCLTIVALIVNACGFAHYGGQNVSTRIDGKWVDENGIISSFHEGIFETRAADTNEKLSEGTYSYVNTQYIEIEIRSILRGTISKVSCMISNNATHLLCTSHTGSQFFLKRKS</sequence>
<keyword evidence="3" id="KW-0472">Membrane</keyword>
<evidence type="ECO:0000256" key="8">
    <source>
        <dbReference type="SAM" id="SignalP"/>
    </source>
</evidence>
<dbReference type="EMBL" id="JBEPLI010000005">
    <property type="protein sequence ID" value="MET3589687.1"/>
    <property type="molecule type" value="Genomic_DNA"/>
</dbReference>
<name>A0ABV2HHM0_9HYPH</name>
<comment type="subcellular location">
    <subcellularLocation>
        <location evidence="1">Cell outer membrane</location>
        <topology evidence="1">Lipid-anchor</topology>
    </subcellularLocation>
</comment>
<accession>A0ABV2HHM0</accession>
<proteinExistence type="inferred from homology"/>
<evidence type="ECO:0000256" key="5">
    <source>
        <dbReference type="ARBA" id="ARBA00023237"/>
    </source>
</evidence>
<keyword evidence="6" id="KW-0449">Lipoprotein</keyword>
<keyword evidence="2 8" id="KW-0732">Signal</keyword>
<keyword evidence="10" id="KW-1185">Reference proteome</keyword>
<comment type="caution">
    <text evidence="9">The sequence shown here is derived from an EMBL/GenBank/DDBJ whole genome shotgun (WGS) entry which is preliminary data.</text>
</comment>
<evidence type="ECO:0000256" key="3">
    <source>
        <dbReference type="ARBA" id="ARBA00023136"/>
    </source>
</evidence>
<evidence type="ECO:0000256" key="2">
    <source>
        <dbReference type="ARBA" id="ARBA00022729"/>
    </source>
</evidence>
<feature type="signal peptide" evidence="8">
    <location>
        <begin position="1"/>
        <end position="25"/>
    </location>
</feature>
<keyword evidence="5" id="KW-0998">Cell outer membrane</keyword>
<evidence type="ECO:0008006" key="11">
    <source>
        <dbReference type="Google" id="ProtNLM"/>
    </source>
</evidence>
<dbReference type="Pfam" id="PF26368">
    <property type="entry name" value="OMP10"/>
    <property type="match status" value="1"/>
</dbReference>
<evidence type="ECO:0000256" key="7">
    <source>
        <dbReference type="ARBA" id="ARBA00044505"/>
    </source>
</evidence>
<evidence type="ECO:0000313" key="9">
    <source>
        <dbReference type="EMBL" id="MET3589687.1"/>
    </source>
</evidence>